<dbReference type="Proteomes" id="UP000001645">
    <property type="component" value="Chromosome 2"/>
</dbReference>
<dbReference type="InterPro" id="IPR036412">
    <property type="entry name" value="HAD-like_sf"/>
</dbReference>
<dbReference type="InterPro" id="IPR008380">
    <property type="entry name" value="HAD-SF_hydro_IG_5-nucl"/>
</dbReference>
<keyword evidence="1" id="KW-0479">Metal-binding</keyword>
<organism evidence="4 5">
    <name type="scientific">Meleagris gallopavo</name>
    <name type="common">Wild turkey</name>
    <dbReference type="NCBI Taxonomy" id="9103"/>
    <lineage>
        <taxon>Eukaryota</taxon>
        <taxon>Metazoa</taxon>
        <taxon>Chordata</taxon>
        <taxon>Craniata</taxon>
        <taxon>Vertebrata</taxon>
        <taxon>Euteleostomi</taxon>
        <taxon>Archelosauria</taxon>
        <taxon>Archosauria</taxon>
        <taxon>Dinosauria</taxon>
        <taxon>Saurischia</taxon>
        <taxon>Theropoda</taxon>
        <taxon>Coelurosauria</taxon>
        <taxon>Aves</taxon>
        <taxon>Neognathae</taxon>
        <taxon>Galloanserae</taxon>
        <taxon>Galliformes</taxon>
        <taxon>Phasianidae</taxon>
        <taxon>Meleagridinae</taxon>
        <taxon>Meleagris</taxon>
    </lineage>
</organism>
<evidence type="ECO:0000256" key="1">
    <source>
        <dbReference type="ARBA" id="ARBA00022723"/>
    </source>
</evidence>
<dbReference type="InParanoid" id="A0A803YI71"/>
<protein>
    <submittedName>
        <fullName evidence="4">Uncharacterized protein</fullName>
    </submittedName>
</protein>
<dbReference type="PANTHER" id="PTHR12103:SF38">
    <property type="entry name" value="5'-NUCLEOTIDASE DOMAIN-CONTAINING PROTEIN 1"/>
    <property type="match status" value="1"/>
</dbReference>
<evidence type="ECO:0000313" key="5">
    <source>
        <dbReference type="Proteomes" id="UP000001645"/>
    </source>
</evidence>
<name>A0A803YI71_MELGA</name>
<dbReference type="GO" id="GO:0008253">
    <property type="term" value="F:5'-nucleotidase activity"/>
    <property type="evidence" value="ECO:0007669"/>
    <property type="project" value="TreeGrafter"/>
</dbReference>
<dbReference type="PANTHER" id="PTHR12103">
    <property type="entry name" value="5'-NUCLEOTIDASE DOMAIN-CONTAINING"/>
    <property type="match status" value="1"/>
</dbReference>
<dbReference type="SUPFAM" id="SSF56784">
    <property type="entry name" value="HAD-like"/>
    <property type="match status" value="1"/>
</dbReference>
<reference evidence="4 5" key="1">
    <citation type="journal article" date="2010" name="PLoS Biol.">
        <title>Multi-platform next-generation sequencing of the domestic turkey (Meleagris gallopavo): genome assembly and analysis.</title>
        <authorList>
            <person name="Dalloul R.A."/>
            <person name="Long J.A."/>
            <person name="Zimin A.V."/>
            <person name="Aslam L."/>
            <person name="Beal K."/>
            <person name="Blomberg L.A."/>
            <person name="Bouffard P."/>
            <person name="Burt D.W."/>
            <person name="Crasta O."/>
            <person name="Crooijmans R.P."/>
            <person name="Cooper K."/>
            <person name="Coulombe R.A."/>
            <person name="De S."/>
            <person name="Delany M.E."/>
            <person name="Dodgson J.B."/>
            <person name="Dong J.J."/>
            <person name="Evans C."/>
            <person name="Frederickson K.M."/>
            <person name="Flicek P."/>
            <person name="Florea L."/>
            <person name="Folkerts O."/>
            <person name="Groenen M.A."/>
            <person name="Harkins T.T."/>
            <person name="Herrero J."/>
            <person name="Hoffmann S."/>
            <person name="Megens H.J."/>
            <person name="Jiang A."/>
            <person name="de Jong P."/>
            <person name="Kaiser P."/>
            <person name="Kim H."/>
            <person name="Kim K.W."/>
            <person name="Kim S."/>
            <person name="Langenberger D."/>
            <person name="Lee M.K."/>
            <person name="Lee T."/>
            <person name="Mane S."/>
            <person name="Marcais G."/>
            <person name="Marz M."/>
            <person name="McElroy A.P."/>
            <person name="Modise T."/>
            <person name="Nefedov M."/>
            <person name="Notredame C."/>
            <person name="Paton I.R."/>
            <person name="Payne W.S."/>
            <person name="Pertea G."/>
            <person name="Prickett D."/>
            <person name="Puiu D."/>
            <person name="Qioa D."/>
            <person name="Raineri E."/>
            <person name="Ruffier M."/>
            <person name="Salzberg S.L."/>
            <person name="Schatz M.C."/>
            <person name="Scheuring C."/>
            <person name="Schmidt C.J."/>
            <person name="Schroeder S."/>
            <person name="Searle S.M."/>
            <person name="Smith E.J."/>
            <person name="Smith J."/>
            <person name="Sonstegard T.S."/>
            <person name="Stadler P.F."/>
            <person name="Tafer H."/>
            <person name="Tu Z.J."/>
            <person name="Van Tassell C.P."/>
            <person name="Vilella A.J."/>
            <person name="Williams K.P."/>
            <person name="Yorke J.A."/>
            <person name="Zhang L."/>
            <person name="Zhang H.B."/>
            <person name="Zhang X."/>
            <person name="Zhang Y."/>
            <person name="Reed K.M."/>
        </authorList>
    </citation>
    <scope>NUCLEOTIDE SEQUENCE [LARGE SCALE GENOMIC DNA]</scope>
</reference>
<evidence type="ECO:0000256" key="2">
    <source>
        <dbReference type="ARBA" id="ARBA00022801"/>
    </source>
</evidence>
<evidence type="ECO:0000313" key="4">
    <source>
        <dbReference type="Ensembl" id="ENSMGAP00000031469.1"/>
    </source>
</evidence>
<dbReference type="Pfam" id="PF05761">
    <property type="entry name" value="5_nucleotid"/>
    <property type="match status" value="1"/>
</dbReference>
<sequence length="133" mass="15009">KVERYTLGYATKVAPELSHEHLELFSSLPEVTQLIYDSFAQYLVTEKGYDKDLLTLNPESLDFCCKGLALDFEDGNFLKLAEDGTVLRASHGTRNMTSEEILEIYGRREWKHFSTVSGMLSRSGSYTSECPGL</sequence>
<keyword evidence="5" id="KW-1185">Reference proteome</keyword>
<dbReference type="GO" id="GO:0046872">
    <property type="term" value="F:metal ion binding"/>
    <property type="evidence" value="ECO:0007669"/>
    <property type="project" value="UniProtKB-KW"/>
</dbReference>
<evidence type="ECO:0000256" key="3">
    <source>
        <dbReference type="ARBA" id="ARBA00022842"/>
    </source>
</evidence>
<keyword evidence="3" id="KW-0460">Magnesium</keyword>
<dbReference type="AlphaFoldDB" id="A0A803YI71"/>
<proteinExistence type="predicted"/>
<accession>A0A803YI71</accession>
<keyword evidence="2" id="KW-0378">Hydrolase</keyword>
<dbReference type="GeneTree" id="ENSGT00940000155676"/>
<reference evidence="4" key="2">
    <citation type="submission" date="2025-08" db="UniProtKB">
        <authorList>
            <consortium name="Ensembl"/>
        </authorList>
    </citation>
    <scope>IDENTIFICATION</scope>
</reference>
<dbReference type="Ensembl" id="ENSMGAT00000032813.1">
    <property type="protein sequence ID" value="ENSMGAP00000031469.1"/>
    <property type="gene ID" value="ENSMGAG00000022386.1"/>
</dbReference>
<reference evidence="4" key="3">
    <citation type="submission" date="2025-09" db="UniProtKB">
        <authorList>
            <consortium name="Ensembl"/>
        </authorList>
    </citation>
    <scope>IDENTIFICATION</scope>
</reference>